<name>A0A163M705_ABSGL</name>
<dbReference type="InterPro" id="IPR019775">
    <property type="entry name" value="WD40_repeat_CS"/>
</dbReference>
<protein>
    <submittedName>
        <fullName evidence="6">Uncharacterized protein</fullName>
    </submittedName>
</protein>
<gene>
    <name evidence="6" type="primary">ABSGL_07659.1 scaffold 8929</name>
</gene>
<dbReference type="InterPro" id="IPR051959">
    <property type="entry name" value="PAK1-Kinase_Regulator"/>
</dbReference>
<evidence type="ECO:0000256" key="5">
    <source>
        <dbReference type="SAM" id="MobiDB-lite"/>
    </source>
</evidence>
<dbReference type="SMART" id="SM00320">
    <property type="entry name" value="WD40"/>
    <property type="match status" value="5"/>
</dbReference>
<proteinExistence type="predicted"/>
<feature type="repeat" description="WD" evidence="4">
    <location>
        <begin position="267"/>
        <end position="293"/>
    </location>
</feature>
<dbReference type="PANTHER" id="PTHR44675">
    <property type="entry name" value="PAK1 INTERACTING PROTEIN 1"/>
    <property type="match status" value="1"/>
</dbReference>
<evidence type="ECO:0000256" key="4">
    <source>
        <dbReference type="PROSITE-ProRule" id="PRU00221"/>
    </source>
</evidence>
<dbReference type="OMA" id="IIIWRTK"/>
<dbReference type="AlphaFoldDB" id="A0A163M705"/>
<evidence type="ECO:0000256" key="1">
    <source>
        <dbReference type="ARBA" id="ARBA00022517"/>
    </source>
</evidence>
<dbReference type="InterPro" id="IPR036322">
    <property type="entry name" value="WD40_repeat_dom_sf"/>
</dbReference>
<dbReference type="PROSITE" id="PS50082">
    <property type="entry name" value="WD_REPEATS_2"/>
    <property type="match status" value="2"/>
</dbReference>
<keyword evidence="3" id="KW-0677">Repeat</keyword>
<feature type="region of interest" description="Disordered" evidence="5">
    <location>
        <begin position="1"/>
        <end position="20"/>
    </location>
</feature>
<dbReference type="PROSITE" id="PS00678">
    <property type="entry name" value="WD_REPEATS_1"/>
    <property type="match status" value="2"/>
</dbReference>
<sequence length="374" mass="42302">MASTKKRSHTNDDDSLPVTKKQLVESKSSIDALLSSSSLQQAEGDEDFRVITGTYERILYGINAYWAPTNDKKQQDKKRLTMAPIFIVPAHTGLIRTVGLGGHFLASGSTDEIIRLYDVKKRKEYGSLGGHHQGDITDIKFYGKYMLTASDDHSICLWRTKDWEYLKTLKGHKGRINSMAIHPSGKIALSVSADRTVVVWNLMTAKKASSNKIYGEGMKVLWNGKADQYAIMFDRNIKIYNVADAKMAQTMEHRSKFHDMCYYKADDKEYVISGHEDKTIRMWDVATGECVAELQGHAFRVKTLTTLESQGVTVLISTSSDGWIKCWDTKQVLEKKGKDVQELGHYNTKSRITCCVAHQGFVKQQEEEDQKESH</sequence>
<keyword evidence="7" id="KW-1185">Reference proteome</keyword>
<evidence type="ECO:0000313" key="7">
    <source>
        <dbReference type="Proteomes" id="UP000078561"/>
    </source>
</evidence>
<evidence type="ECO:0000256" key="2">
    <source>
        <dbReference type="ARBA" id="ARBA00022574"/>
    </source>
</evidence>
<dbReference type="Pfam" id="PF00400">
    <property type="entry name" value="WD40"/>
    <property type="match status" value="5"/>
</dbReference>
<dbReference type="InParanoid" id="A0A163M705"/>
<dbReference type="GO" id="GO:0042254">
    <property type="term" value="P:ribosome biogenesis"/>
    <property type="evidence" value="ECO:0007669"/>
    <property type="project" value="UniProtKB-KW"/>
</dbReference>
<dbReference type="PRINTS" id="PR00320">
    <property type="entry name" value="GPROTEINBRPT"/>
</dbReference>
<keyword evidence="2 4" id="KW-0853">WD repeat</keyword>
<dbReference type="InterPro" id="IPR020472">
    <property type="entry name" value="WD40_PAC1"/>
</dbReference>
<dbReference type="Gene3D" id="2.130.10.10">
    <property type="entry name" value="YVTN repeat-like/Quinoprotein amine dehydrogenase"/>
    <property type="match status" value="2"/>
</dbReference>
<evidence type="ECO:0000256" key="3">
    <source>
        <dbReference type="ARBA" id="ARBA00022737"/>
    </source>
</evidence>
<keyword evidence="1" id="KW-0690">Ribosome biogenesis</keyword>
<dbReference type="OrthoDB" id="308449at2759"/>
<dbReference type="EMBL" id="LT553604">
    <property type="protein sequence ID" value="SAM01909.1"/>
    <property type="molecule type" value="Genomic_DNA"/>
</dbReference>
<evidence type="ECO:0000313" key="6">
    <source>
        <dbReference type="EMBL" id="SAM01909.1"/>
    </source>
</evidence>
<accession>A0A163M705</accession>
<feature type="repeat" description="WD" evidence="4">
    <location>
        <begin position="169"/>
        <end position="210"/>
    </location>
</feature>
<dbReference type="InterPro" id="IPR001680">
    <property type="entry name" value="WD40_rpt"/>
</dbReference>
<dbReference type="InterPro" id="IPR015943">
    <property type="entry name" value="WD40/YVTN_repeat-like_dom_sf"/>
</dbReference>
<reference evidence="6" key="1">
    <citation type="submission" date="2016-04" db="EMBL/GenBank/DDBJ databases">
        <authorList>
            <person name="Evans L.H."/>
            <person name="Alamgir A."/>
            <person name="Owens N."/>
            <person name="Weber N.D."/>
            <person name="Virtaneva K."/>
            <person name="Barbian K."/>
            <person name="Babar A."/>
            <person name="Rosenke K."/>
        </authorList>
    </citation>
    <scope>NUCLEOTIDE SEQUENCE [LARGE SCALE GENOMIC DNA]</scope>
    <source>
        <strain evidence="6">CBS 101.48</strain>
    </source>
</reference>
<dbReference type="PANTHER" id="PTHR44675:SF1">
    <property type="entry name" value="P21-ACTIVATED PROTEIN KINASE-INTERACTING PROTEIN 1"/>
    <property type="match status" value="1"/>
</dbReference>
<dbReference type="Proteomes" id="UP000078561">
    <property type="component" value="Unassembled WGS sequence"/>
</dbReference>
<dbReference type="SUPFAM" id="SSF50978">
    <property type="entry name" value="WD40 repeat-like"/>
    <property type="match status" value="1"/>
</dbReference>
<organism evidence="6">
    <name type="scientific">Absidia glauca</name>
    <name type="common">Pin mould</name>
    <dbReference type="NCBI Taxonomy" id="4829"/>
    <lineage>
        <taxon>Eukaryota</taxon>
        <taxon>Fungi</taxon>
        <taxon>Fungi incertae sedis</taxon>
        <taxon>Mucoromycota</taxon>
        <taxon>Mucoromycotina</taxon>
        <taxon>Mucoromycetes</taxon>
        <taxon>Mucorales</taxon>
        <taxon>Cunninghamellaceae</taxon>
        <taxon>Absidia</taxon>
    </lineage>
</organism>
<dbReference type="PROSITE" id="PS50294">
    <property type="entry name" value="WD_REPEATS_REGION"/>
    <property type="match status" value="1"/>
</dbReference>
<dbReference type="STRING" id="4829.A0A163M705"/>
<dbReference type="FunCoup" id="A0A163M705">
    <property type="interactions" value="481"/>
</dbReference>